<protein>
    <submittedName>
        <fullName evidence="2">Transposase</fullName>
    </submittedName>
</protein>
<evidence type="ECO:0000259" key="1">
    <source>
        <dbReference type="Pfam" id="PF01609"/>
    </source>
</evidence>
<dbReference type="InterPro" id="IPR002559">
    <property type="entry name" value="Transposase_11"/>
</dbReference>
<sequence>MRVEKAGYGGFACVQAFLRSGLDEQIVTLSAPSQRDAADCEFACTPQQVLLVRDVAPNGKVRVLMTNLLGTARFPAAAFGDFYHKRWRIEKAFKRLKGRLNLGHVSGLSQQAVVQYVAARIMCDNLQTLAALTAHDQADLRAVDCINHAYCILVLHSQCRSVDNITSMKSAQFFV</sequence>
<proteinExistence type="predicted"/>
<comment type="caution">
    <text evidence="2">The sequence shown here is derived from an EMBL/GenBank/DDBJ whole genome shotgun (WGS) entry which is preliminary data.</text>
</comment>
<dbReference type="EMBL" id="WHJH01000024">
    <property type="protein sequence ID" value="NHZ91052.1"/>
    <property type="molecule type" value="Genomic_DNA"/>
</dbReference>
<evidence type="ECO:0000313" key="2">
    <source>
        <dbReference type="EMBL" id="NHZ91052.1"/>
    </source>
</evidence>
<reference evidence="2 3" key="1">
    <citation type="submission" date="2019-10" db="EMBL/GenBank/DDBJ databases">
        <title>Taxonomy of Antarctic Massilia spp.: description of Massilia rubra sp. nov., Massilia aquatica sp. nov., Massilia mucilaginosa sp. nov., Massilia frigida sp. nov. isolated from streams, lakes and regoliths.</title>
        <authorList>
            <person name="Holochova P."/>
            <person name="Sedlacek I."/>
            <person name="Kralova S."/>
            <person name="Maslanova I."/>
            <person name="Busse H.-J."/>
            <person name="Stankova E."/>
            <person name="Vrbovska V."/>
            <person name="Kovarovic V."/>
            <person name="Bartak M."/>
            <person name="Svec P."/>
            <person name="Pantucek R."/>
        </authorList>
    </citation>
    <scope>NUCLEOTIDE SEQUENCE [LARGE SCALE GENOMIC DNA]</scope>
    <source>
        <strain evidence="2 3">CCM 8733</strain>
    </source>
</reference>
<dbReference type="InterPro" id="IPR012337">
    <property type="entry name" value="RNaseH-like_sf"/>
</dbReference>
<accession>A0ABX0NW11</accession>
<feature type="domain" description="Transposase IS4-like" evidence="1">
    <location>
        <begin position="72"/>
        <end position="125"/>
    </location>
</feature>
<dbReference type="RefSeq" id="WP_370663278.1">
    <property type="nucleotide sequence ID" value="NZ_WHJH01000024.1"/>
</dbReference>
<keyword evidence="3" id="KW-1185">Reference proteome</keyword>
<name>A0ABX0NW11_9BURK</name>
<dbReference type="Proteomes" id="UP000609726">
    <property type="component" value="Unassembled WGS sequence"/>
</dbReference>
<organism evidence="2 3">
    <name type="scientific">Massilia mucilaginosa</name>
    <dbReference type="NCBI Taxonomy" id="2609282"/>
    <lineage>
        <taxon>Bacteria</taxon>
        <taxon>Pseudomonadati</taxon>
        <taxon>Pseudomonadota</taxon>
        <taxon>Betaproteobacteria</taxon>
        <taxon>Burkholderiales</taxon>
        <taxon>Oxalobacteraceae</taxon>
        <taxon>Telluria group</taxon>
        <taxon>Massilia</taxon>
    </lineage>
</organism>
<gene>
    <name evidence="2" type="ORF">F2P45_18815</name>
</gene>
<dbReference type="Pfam" id="PF01609">
    <property type="entry name" value="DDE_Tnp_1"/>
    <property type="match status" value="1"/>
</dbReference>
<dbReference type="SUPFAM" id="SSF53098">
    <property type="entry name" value="Ribonuclease H-like"/>
    <property type="match status" value="1"/>
</dbReference>
<evidence type="ECO:0000313" key="3">
    <source>
        <dbReference type="Proteomes" id="UP000609726"/>
    </source>
</evidence>